<gene>
    <name evidence="2" type="ORF">B0T25DRAFT_534547</name>
</gene>
<sequence length="88" mass="10156">MGNRMLKGAGENTYALVDTTFGLFFSLLFILVFECVFACICIWMEFHQGGVHLDSFFFMLGGEDVKMERGKNMRGRRKKYNKGWPMLA</sequence>
<keyword evidence="3" id="KW-1185">Reference proteome</keyword>
<dbReference type="EMBL" id="JAUIQD010000002">
    <property type="protein sequence ID" value="KAK3360024.1"/>
    <property type="molecule type" value="Genomic_DNA"/>
</dbReference>
<keyword evidence="1" id="KW-1133">Transmembrane helix</keyword>
<comment type="caution">
    <text evidence="2">The sequence shown here is derived from an EMBL/GenBank/DDBJ whole genome shotgun (WGS) entry which is preliminary data.</text>
</comment>
<keyword evidence="1" id="KW-0812">Transmembrane</keyword>
<evidence type="ECO:0000313" key="3">
    <source>
        <dbReference type="Proteomes" id="UP001275084"/>
    </source>
</evidence>
<accession>A0AAJ0HRB5</accession>
<evidence type="ECO:0000256" key="1">
    <source>
        <dbReference type="SAM" id="Phobius"/>
    </source>
</evidence>
<dbReference type="AlphaFoldDB" id="A0AAJ0HRB5"/>
<name>A0AAJ0HRB5_9PEZI</name>
<feature type="transmembrane region" description="Helical" evidence="1">
    <location>
        <begin position="20"/>
        <end position="43"/>
    </location>
</feature>
<reference evidence="2" key="2">
    <citation type="submission" date="2023-06" db="EMBL/GenBank/DDBJ databases">
        <authorList>
            <consortium name="Lawrence Berkeley National Laboratory"/>
            <person name="Haridas S."/>
            <person name="Hensen N."/>
            <person name="Bonometti L."/>
            <person name="Westerberg I."/>
            <person name="Brannstrom I.O."/>
            <person name="Guillou S."/>
            <person name="Cros-Aarteil S."/>
            <person name="Calhoun S."/>
            <person name="Kuo A."/>
            <person name="Mondo S."/>
            <person name="Pangilinan J."/>
            <person name="Riley R."/>
            <person name="Labutti K."/>
            <person name="Andreopoulos B."/>
            <person name="Lipzen A."/>
            <person name="Chen C."/>
            <person name="Yanf M."/>
            <person name="Daum C."/>
            <person name="Ng V."/>
            <person name="Clum A."/>
            <person name="Steindorff A."/>
            <person name="Ohm R."/>
            <person name="Martin F."/>
            <person name="Silar P."/>
            <person name="Natvig D."/>
            <person name="Lalanne C."/>
            <person name="Gautier V."/>
            <person name="Ament-Velasquez S.L."/>
            <person name="Kruys A."/>
            <person name="Hutchinson M.I."/>
            <person name="Powell A.J."/>
            <person name="Barry K."/>
            <person name="Miller A.N."/>
            <person name="Grigoriev I.V."/>
            <person name="Debuchy R."/>
            <person name="Gladieux P."/>
            <person name="Thoren M.H."/>
            <person name="Johannesson H."/>
        </authorList>
    </citation>
    <scope>NUCLEOTIDE SEQUENCE</scope>
    <source>
        <strain evidence="2">CBS 955.72</strain>
    </source>
</reference>
<protein>
    <submittedName>
        <fullName evidence="2">Uncharacterized protein</fullName>
    </submittedName>
</protein>
<reference evidence="2" key="1">
    <citation type="journal article" date="2023" name="Mol. Phylogenet. Evol.">
        <title>Genome-scale phylogeny and comparative genomics of the fungal order Sordariales.</title>
        <authorList>
            <person name="Hensen N."/>
            <person name="Bonometti L."/>
            <person name="Westerberg I."/>
            <person name="Brannstrom I.O."/>
            <person name="Guillou S."/>
            <person name="Cros-Aarteil S."/>
            <person name="Calhoun S."/>
            <person name="Haridas S."/>
            <person name="Kuo A."/>
            <person name="Mondo S."/>
            <person name="Pangilinan J."/>
            <person name="Riley R."/>
            <person name="LaButti K."/>
            <person name="Andreopoulos B."/>
            <person name="Lipzen A."/>
            <person name="Chen C."/>
            <person name="Yan M."/>
            <person name="Daum C."/>
            <person name="Ng V."/>
            <person name="Clum A."/>
            <person name="Steindorff A."/>
            <person name="Ohm R.A."/>
            <person name="Martin F."/>
            <person name="Silar P."/>
            <person name="Natvig D.O."/>
            <person name="Lalanne C."/>
            <person name="Gautier V."/>
            <person name="Ament-Velasquez S.L."/>
            <person name="Kruys A."/>
            <person name="Hutchinson M.I."/>
            <person name="Powell A.J."/>
            <person name="Barry K."/>
            <person name="Miller A.N."/>
            <person name="Grigoriev I.V."/>
            <person name="Debuchy R."/>
            <person name="Gladieux P."/>
            <person name="Hiltunen Thoren M."/>
            <person name="Johannesson H."/>
        </authorList>
    </citation>
    <scope>NUCLEOTIDE SEQUENCE</scope>
    <source>
        <strain evidence="2">CBS 955.72</strain>
    </source>
</reference>
<dbReference type="Proteomes" id="UP001275084">
    <property type="component" value="Unassembled WGS sequence"/>
</dbReference>
<keyword evidence="1" id="KW-0472">Membrane</keyword>
<proteinExistence type="predicted"/>
<evidence type="ECO:0000313" key="2">
    <source>
        <dbReference type="EMBL" id="KAK3360024.1"/>
    </source>
</evidence>
<organism evidence="2 3">
    <name type="scientific">Lasiosphaeria hispida</name>
    <dbReference type="NCBI Taxonomy" id="260671"/>
    <lineage>
        <taxon>Eukaryota</taxon>
        <taxon>Fungi</taxon>
        <taxon>Dikarya</taxon>
        <taxon>Ascomycota</taxon>
        <taxon>Pezizomycotina</taxon>
        <taxon>Sordariomycetes</taxon>
        <taxon>Sordariomycetidae</taxon>
        <taxon>Sordariales</taxon>
        <taxon>Lasiosphaeriaceae</taxon>
        <taxon>Lasiosphaeria</taxon>
    </lineage>
</organism>